<comment type="subcellular location">
    <subcellularLocation>
        <location evidence="1 11">Mitochondrion inner membrane</location>
        <topology evidence="1 11">Single-pass membrane protein</topology>
    </subcellularLocation>
</comment>
<evidence type="ECO:0000256" key="9">
    <source>
        <dbReference type="ARBA" id="ARBA00023136"/>
    </source>
</evidence>
<keyword evidence="6" id="KW-0809">Transit peptide</keyword>
<dbReference type="GO" id="GO:0005744">
    <property type="term" value="C:TIM23 mitochondrial import inner membrane translocase complex"/>
    <property type="evidence" value="ECO:0007669"/>
    <property type="project" value="UniProtKB-UniRule"/>
</dbReference>
<dbReference type="PANTHER" id="PTHR13032">
    <property type="entry name" value="MITOCHONDRIAL IMPORT INNER MEMBRANE TRANSLOCASE SUBUNIT TIM21"/>
    <property type="match status" value="1"/>
</dbReference>
<organism evidence="12 13">
    <name type="scientific">Ramalina farinacea</name>
    <dbReference type="NCBI Taxonomy" id="258253"/>
    <lineage>
        <taxon>Eukaryota</taxon>
        <taxon>Fungi</taxon>
        <taxon>Dikarya</taxon>
        <taxon>Ascomycota</taxon>
        <taxon>Pezizomycotina</taxon>
        <taxon>Lecanoromycetes</taxon>
        <taxon>OSLEUM clade</taxon>
        <taxon>Lecanoromycetidae</taxon>
        <taxon>Lecanorales</taxon>
        <taxon>Lecanorineae</taxon>
        <taxon>Ramalinaceae</taxon>
        <taxon>Ramalina</taxon>
    </lineage>
</organism>
<dbReference type="EMBL" id="JAPUFD010000008">
    <property type="protein sequence ID" value="MDI1488753.1"/>
    <property type="molecule type" value="Genomic_DNA"/>
</dbReference>
<protein>
    <recommendedName>
        <fullName evidence="3 11">Mitochondrial import inner membrane translocase subunit Tim21</fullName>
    </recommendedName>
</protein>
<comment type="subunit">
    <text evidence="11">Component of the TIM23 complex.</text>
</comment>
<dbReference type="InterPro" id="IPR038552">
    <property type="entry name" value="Tim21_IMS_sf"/>
</dbReference>
<gene>
    <name evidence="12" type="primary">TIM21</name>
    <name evidence="12" type="ORF">OHK93_008029</name>
</gene>
<reference evidence="12" key="1">
    <citation type="journal article" date="2023" name="Genome Biol. Evol.">
        <title>First Whole Genome Sequence and Flow Cytometry Genome Size Data for the Lichen-Forming Fungus Ramalina farinacea (Ascomycota).</title>
        <authorList>
            <person name="Llewellyn T."/>
            <person name="Mian S."/>
            <person name="Hill R."/>
            <person name="Leitch I.J."/>
            <person name="Gaya E."/>
        </authorList>
    </citation>
    <scope>NUCLEOTIDE SEQUENCE</scope>
    <source>
        <strain evidence="12">LIQ254RAFAR</strain>
    </source>
</reference>
<evidence type="ECO:0000256" key="5">
    <source>
        <dbReference type="ARBA" id="ARBA00022792"/>
    </source>
</evidence>
<evidence type="ECO:0000313" key="12">
    <source>
        <dbReference type="EMBL" id="MDI1488753.1"/>
    </source>
</evidence>
<comment type="similarity">
    <text evidence="2 11">Belongs to the TIM21 family.</text>
</comment>
<keyword evidence="11" id="KW-0813">Transport</keyword>
<evidence type="ECO:0000256" key="4">
    <source>
        <dbReference type="ARBA" id="ARBA00022692"/>
    </source>
</evidence>
<evidence type="ECO:0000313" key="13">
    <source>
        <dbReference type="Proteomes" id="UP001161017"/>
    </source>
</evidence>
<keyword evidence="7" id="KW-1133">Transmembrane helix</keyword>
<sequence length="143" mass="16090">MGLICYFLYAELLAPEGKSRQFNRAVDRVRADPKALELLGGKGKITAYGEPTSNKWARARPIASSTHTDRTGIEHFKMHFNVEGSERKGVVSLHMVKGPGHPDYEYRMLALDVPGYPRHYLENASASKTKNPAGFRFLGVQWR</sequence>
<evidence type="ECO:0000256" key="2">
    <source>
        <dbReference type="ARBA" id="ARBA00010867"/>
    </source>
</evidence>
<evidence type="ECO:0000256" key="3">
    <source>
        <dbReference type="ARBA" id="ARBA00020726"/>
    </source>
</evidence>
<evidence type="ECO:0000256" key="10">
    <source>
        <dbReference type="ARBA" id="ARBA00060204"/>
    </source>
</evidence>
<keyword evidence="11" id="KW-0653">Protein transport</keyword>
<dbReference type="Pfam" id="PF08294">
    <property type="entry name" value="TIM21"/>
    <property type="match status" value="1"/>
</dbReference>
<accession>A0AA43QQ31</accession>
<dbReference type="Proteomes" id="UP001161017">
    <property type="component" value="Unassembled WGS sequence"/>
</dbReference>
<dbReference type="InterPro" id="IPR013261">
    <property type="entry name" value="Tim21"/>
</dbReference>
<keyword evidence="4" id="KW-0812">Transmembrane</keyword>
<proteinExistence type="inferred from homology"/>
<comment type="caution">
    <text evidence="12">The sequence shown here is derived from an EMBL/GenBank/DDBJ whole genome shotgun (WGS) entry which is preliminary data.</text>
</comment>
<dbReference type="AlphaFoldDB" id="A0AA43QQ31"/>
<evidence type="ECO:0000256" key="6">
    <source>
        <dbReference type="ARBA" id="ARBA00022946"/>
    </source>
</evidence>
<evidence type="ECO:0000256" key="7">
    <source>
        <dbReference type="ARBA" id="ARBA00022989"/>
    </source>
</evidence>
<dbReference type="GO" id="GO:0030150">
    <property type="term" value="P:protein import into mitochondrial matrix"/>
    <property type="evidence" value="ECO:0007669"/>
    <property type="project" value="UniProtKB-UniRule"/>
</dbReference>
<name>A0AA43QQ31_9LECA</name>
<keyword evidence="13" id="KW-1185">Reference proteome</keyword>
<dbReference type="FunFam" id="3.10.450.320:FF:000002">
    <property type="entry name" value="Mitochondrial import inner membrane translocase subunit tim21"/>
    <property type="match status" value="1"/>
</dbReference>
<dbReference type="Gene3D" id="3.10.450.320">
    <property type="entry name" value="Mitochondrial import inner membrane translocase subunit Tim21"/>
    <property type="match status" value="1"/>
</dbReference>
<evidence type="ECO:0000256" key="8">
    <source>
        <dbReference type="ARBA" id="ARBA00023128"/>
    </source>
</evidence>
<comment type="function">
    <text evidence="10">Essential component of the TIM23 complex, a complex that mediates the translocation of transit peptide-containing proteins across the mitochondrial inner membrane. Required to keep the TOM and the TIM23 complexes in close contact. At some point, it is released from the TOM23 complex to allow protein translocation into the mitochondrial matrix.</text>
</comment>
<keyword evidence="11" id="KW-0811">Translocation</keyword>
<keyword evidence="5 11" id="KW-0999">Mitochondrion inner membrane</keyword>
<evidence type="ECO:0000256" key="1">
    <source>
        <dbReference type="ARBA" id="ARBA00004434"/>
    </source>
</evidence>
<keyword evidence="9" id="KW-0472">Membrane</keyword>
<evidence type="ECO:0000256" key="11">
    <source>
        <dbReference type="RuleBase" id="RU367142"/>
    </source>
</evidence>
<dbReference type="PANTHER" id="PTHR13032:SF6">
    <property type="entry name" value="MITOCHONDRIAL IMPORT INNER MEMBRANE TRANSLOCASE SUBUNIT TIM21"/>
    <property type="match status" value="1"/>
</dbReference>
<keyword evidence="8 11" id="KW-0496">Mitochondrion</keyword>